<evidence type="ECO:0000256" key="4">
    <source>
        <dbReference type="ARBA" id="ARBA00023143"/>
    </source>
</evidence>
<evidence type="ECO:0000256" key="6">
    <source>
        <dbReference type="PIRNR" id="PIRNR002889"/>
    </source>
</evidence>
<evidence type="ECO:0000256" key="3">
    <source>
        <dbReference type="ARBA" id="ARBA00014376"/>
    </source>
</evidence>
<protein>
    <recommendedName>
        <fullName evidence="3 6">Flagellar basal body rod protein FlgB</fullName>
    </recommendedName>
</protein>
<evidence type="ECO:0000256" key="2">
    <source>
        <dbReference type="ARBA" id="ARBA00009677"/>
    </source>
</evidence>
<comment type="subcellular location">
    <subcellularLocation>
        <location evidence="1 6">Bacterial flagellum basal body</location>
    </subcellularLocation>
</comment>
<evidence type="ECO:0000256" key="5">
    <source>
        <dbReference type="ARBA" id="ARBA00024934"/>
    </source>
</evidence>
<dbReference type="PANTHER" id="PTHR30435:SF12">
    <property type="entry name" value="FLAGELLAR BASAL BODY ROD PROTEIN FLGB"/>
    <property type="match status" value="1"/>
</dbReference>
<evidence type="ECO:0000256" key="1">
    <source>
        <dbReference type="ARBA" id="ARBA00004117"/>
    </source>
</evidence>
<proteinExistence type="inferred from homology"/>
<sequence length="136" mass="15247">MNVLGGADFGRLVGAMRAAESRQQIISDNISNADTPQFKRSELVFEELLAEQMNESGHRSLGGIRTDKRHFEIGPSNQIPDSKLVTDETSVINNNGSNVDIDREMALLAKNQLRYNSYIQQINHEISMKRMALDGR</sequence>
<keyword evidence="8" id="KW-0966">Cell projection</keyword>
<dbReference type="GO" id="GO:0071978">
    <property type="term" value="P:bacterial-type flagellum-dependent swarming motility"/>
    <property type="evidence" value="ECO:0007669"/>
    <property type="project" value="TreeGrafter"/>
</dbReference>
<comment type="caution">
    <text evidence="8">The sequence shown here is derived from an EMBL/GenBank/DDBJ whole genome shotgun (WGS) entry which is preliminary data.</text>
</comment>
<dbReference type="Pfam" id="PF00460">
    <property type="entry name" value="Flg_bb_rod"/>
    <property type="match status" value="1"/>
</dbReference>
<keyword evidence="8" id="KW-0282">Flagellum</keyword>
<dbReference type="AlphaFoldDB" id="A0A229P5X7"/>
<dbReference type="InterPro" id="IPR006300">
    <property type="entry name" value="FlgB"/>
</dbReference>
<dbReference type="OrthoDB" id="9792068at2"/>
<comment type="subunit">
    <text evidence="6">The basal body constitutes a major portion of the flagellar organelle and consists of a number of rings mounted on a central rod.</text>
</comment>
<organism evidence="8 9">
    <name type="scientific">Paenibacillus herberti</name>
    <dbReference type="NCBI Taxonomy" id="1619309"/>
    <lineage>
        <taxon>Bacteria</taxon>
        <taxon>Bacillati</taxon>
        <taxon>Bacillota</taxon>
        <taxon>Bacilli</taxon>
        <taxon>Bacillales</taxon>
        <taxon>Paenibacillaceae</taxon>
        <taxon>Paenibacillus</taxon>
    </lineage>
</organism>
<evidence type="ECO:0000313" key="8">
    <source>
        <dbReference type="EMBL" id="OXM17477.1"/>
    </source>
</evidence>
<dbReference type="PANTHER" id="PTHR30435">
    <property type="entry name" value="FLAGELLAR PROTEIN"/>
    <property type="match status" value="1"/>
</dbReference>
<gene>
    <name evidence="8" type="primary">flgB</name>
    <name evidence="8" type="ORF">CGZ75_04550</name>
</gene>
<keyword evidence="4 6" id="KW-0975">Bacterial flagellum</keyword>
<name>A0A229P5X7_9BACL</name>
<dbReference type="GO" id="GO:0030694">
    <property type="term" value="C:bacterial-type flagellum basal body, rod"/>
    <property type="evidence" value="ECO:0007669"/>
    <property type="project" value="InterPro"/>
</dbReference>
<dbReference type="RefSeq" id="WP_089524556.1">
    <property type="nucleotide sequence ID" value="NZ_NMUQ01000001.1"/>
</dbReference>
<keyword evidence="9" id="KW-1185">Reference proteome</keyword>
<dbReference type="EMBL" id="NMUQ01000001">
    <property type="protein sequence ID" value="OXM17477.1"/>
    <property type="molecule type" value="Genomic_DNA"/>
</dbReference>
<evidence type="ECO:0000259" key="7">
    <source>
        <dbReference type="Pfam" id="PF00460"/>
    </source>
</evidence>
<dbReference type="PIRSF" id="PIRSF002889">
    <property type="entry name" value="Rod_FlgB"/>
    <property type="match status" value="1"/>
</dbReference>
<dbReference type="NCBIfam" id="TIGR01396">
    <property type="entry name" value="FlgB"/>
    <property type="match status" value="1"/>
</dbReference>
<accession>A0A229P5X7</accession>
<evidence type="ECO:0000313" key="9">
    <source>
        <dbReference type="Proteomes" id="UP000215145"/>
    </source>
</evidence>
<reference evidence="8 9" key="1">
    <citation type="submission" date="2017-07" db="EMBL/GenBank/DDBJ databases">
        <title>Paenibacillus herberti R33 genome sequencing and assembly.</title>
        <authorList>
            <person name="Su W."/>
        </authorList>
    </citation>
    <scope>NUCLEOTIDE SEQUENCE [LARGE SCALE GENOMIC DNA]</scope>
    <source>
        <strain evidence="8 9">R33</strain>
    </source>
</reference>
<comment type="similarity">
    <text evidence="2 6">Belongs to the flagella basal body rod proteins family.</text>
</comment>
<feature type="domain" description="Flagellar basal body rod protein N-terminal" evidence="7">
    <location>
        <begin position="13"/>
        <end position="39"/>
    </location>
</feature>
<comment type="function">
    <text evidence="5 6">Structural component of flagellum, the bacterial motility apparatus. Part of the rod structure of flagellar basal body.</text>
</comment>
<dbReference type="Proteomes" id="UP000215145">
    <property type="component" value="Unassembled WGS sequence"/>
</dbReference>
<dbReference type="InterPro" id="IPR001444">
    <property type="entry name" value="Flag_bb_rod_N"/>
</dbReference>
<keyword evidence="8" id="KW-0969">Cilium</keyword>